<dbReference type="AlphaFoldDB" id="A0A4Z2F061"/>
<dbReference type="Proteomes" id="UP000314294">
    <property type="component" value="Unassembled WGS sequence"/>
</dbReference>
<evidence type="ECO:0000313" key="2">
    <source>
        <dbReference type="EMBL" id="TNN34270.1"/>
    </source>
</evidence>
<comment type="caution">
    <text evidence="2">The sequence shown here is derived from an EMBL/GenBank/DDBJ whole genome shotgun (WGS) entry which is preliminary data.</text>
</comment>
<organism evidence="2 3">
    <name type="scientific">Liparis tanakae</name>
    <name type="common">Tanaka's snailfish</name>
    <dbReference type="NCBI Taxonomy" id="230148"/>
    <lineage>
        <taxon>Eukaryota</taxon>
        <taxon>Metazoa</taxon>
        <taxon>Chordata</taxon>
        <taxon>Craniata</taxon>
        <taxon>Vertebrata</taxon>
        <taxon>Euteleostomi</taxon>
        <taxon>Actinopterygii</taxon>
        <taxon>Neopterygii</taxon>
        <taxon>Teleostei</taxon>
        <taxon>Neoteleostei</taxon>
        <taxon>Acanthomorphata</taxon>
        <taxon>Eupercaria</taxon>
        <taxon>Perciformes</taxon>
        <taxon>Cottioidei</taxon>
        <taxon>Cottales</taxon>
        <taxon>Liparidae</taxon>
        <taxon>Liparis</taxon>
    </lineage>
</organism>
<reference evidence="2 3" key="1">
    <citation type="submission" date="2019-03" db="EMBL/GenBank/DDBJ databases">
        <title>First draft genome of Liparis tanakae, snailfish: a comprehensive survey of snailfish specific genes.</title>
        <authorList>
            <person name="Kim W."/>
            <person name="Song I."/>
            <person name="Jeong J.-H."/>
            <person name="Kim D."/>
            <person name="Kim S."/>
            <person name="Ryu S."/>
            <person name="Song J.Y."/>
            <person name="Lee S.K."/>
        </authorList>
    </citation>
    <scope>NUCLEOTIDE SEQUENCE [LARGE SCALE GENOMIC DNA]</scope>
    <source>
        <tissue evidence="2">Muscle</tissue>
    </source>
</reference>
<dbReference type="EMBL" id="SRLO01002002">
    <property type="protein sequence ID" value="TNN34270.1"/>
    <property type="molecule type" value="Genomic_DNA"/>
</dbReference>
<keyword evidence="3" id="KW-1185">Reference proteome</keyword>
<sequence>MLVGQIVIFHTGLSARPGRIMDVLIGFVGPHETSSALLGRPATARHPRQLRGGTRGRRGSSDAEHETFTLGAGTKRDRPIRVQSTTEAVMTCGGEGGLDAVFRVVEQESHRRATHLRAGRSTLTTTTRFARLALRGTAKQTH</sequence>
<name>A0A4Z2F061_9TELE</name>
<evidence type="ECO:0000313" key="3">
    <source>
        <dbReference type="Proteomes" id="UP000314294"/>
    </source>
</evidence>
<feature type="region of interest" description="Disordered" evidence="1">
    <location>
        <begin position="40"/>
        <end position="67"/>
    </location>
</feature>
<protein>
    <submittedName>
        <fullName evidence="2">Uncharacterized protein</fullName>
    </submittedName>
</protein>
<gene>
    <name evidence="2" type="ORF">EYF80_055566</name>
</gene>
<accession>A0A4Z2F061</accession>
<evidence type="ECO:0000256" key="1">
    <source>
        <dbReference type="SAM" id="MobiDB-lite"/>
    </source>
</evidence>
<feature type="compositionally biased region" description="Basic residues" evidence="1">
    <location>
        <begin position="43"/>
        <end position="58"/>
    </location>
</feature>
<proteinExistence type="predicted"/>